<dbReference type="HAMAP" id="MF_00165">
    <property type="entry name" value="Thymidylate_kinase"/>
    <property type="match status" value="1"/>
</dbReference>
<evidence type="ECO:0000256" key="4">
    <source>
        <dbReference type="ARBA" id="ARBA00022679"/>
    </source>
</evidence>
<feature type="domain" description="Thymidylate kinase-like" evidence="9">
    <location>
        <begin position="9"/>
        <end position="182"/>
    </location>
</feature>
<evidence type="ECO:0000313" key="11">
    <source>
        <dbReference type="Proteomes" id="UP001470230"/>
    </source>
</evidence>
<dbReference type="PANTHER" id="PTHR10344:SF1">
    <property type="entry name" value="THYMIDYLATE KINASE"/>
    <property type="match status" value="1"/>
</dbReference>
<evidence type="ECO:0000256" key="7">
    <source>
        <dbReference type="ARBA" id="ARBA00022777"/>
    </source>
</evidence>
<dbReference type="Proteomes" id="UP001470230">
    <property type="component" value="Unassembled WGS sequence"/>
</dbReference>
<proteinExistence type="inferred from homology"/>
<dbReference type="CDD" id="cd01672">
    <property type="entry name" value="TMPK"/>
    <property type="match status" value="1"/>
</dbReference>
<keyword evidence="5" id="KW-0545">Nucleotide biosynthesis</keyword>
<name>A0ABR2ING4_9EUKA</name>
<comment type="pathway">
    <text evidence="1">Pyrimidine metabolism; dTTP biosynthesis.</text>
</comment>
<dbReference type="NCBIfam" id="TIGR00041">
    <property type="entry name" value="DTMP_kinase"/>
    <property type="match status" value="1"/>
</dbReference>
<evidence type="ECO:0000256" key="3">
    <source>
        <dbReference type="ARBA" id="ARBA00012980"/>
    </source>
</evidence>
<evidence type="ECO:0000256" key="2">
    <source>
        <dbReference type="ARBA" id="ARBA00009776"/>
    </source>
</evidence>
<keyword evidence="6" id="KW-0547">Nucleotide-binding</keyword>
<dbReference type="SUPFAM" id="SSF52540">
    <property type="entry name" value="P-loop containing nucleoside triphosphate hydrolases"/>
    <property type="match status" value="1"/>
</dbReference>
<dbReference type="InterPro" id="IPR039430">
    <property type="entry name" value="Thymidylate_kin-like_dom"/>
</dbReference>
<protein>
    <recommendedName>
        <fullName evidence="3">dTMP kinase</fullName>
        <ecNumber evidence="3">2.7.4.9</ecNumber>
    </recommendedName>
</protein>
<keyword evidence="8" id="KW-0067">ATP-binding</keyword>
<comment type="similarity">
    <text evidence="2">Belongs to the thymidylate kinase family.</text>
</comment>
<sequence length="195" mass="22433">MKKGYFILFEGCDRTGKTTQARLLAESGLLKPNEQMRFPDRTTEIGKMIDQYLKKSADLNDQAVHLLFSANRWELSEKILNLLNNGTSIICDRYWYSGVAYTAAKGISIEWCKQPDVGIPQPDLVIFFDADVQKLQSRGEFGEERYEKIEFQKKVRENFLKLKGDNWVTIDASKPIEEVTSDVQKAVKNFLDSHQ</sequence>
<evidence type="ECO:0000313" key="10">
    <source>
        <dbReference type="EMBL" id="KAK8866507.1"/>
    </source>
</evidence>
<evidence type="ECO:0000256" key="5">
    <source>
        <dbReference type="ARBA" id="ARBA00022727"/>
    </source>
</evidence>
<dbReference type="Gene3D" id="3.40.50.300">
    <property type="entry name" value="P-loop containing nucleotide triphosphate hydrolases"/>
    <property type="match status" value="1"/>
</dbReference>
<keyword evidence="7" id="KW-0418">Kinase</keyword>
<dbReference type="EMBL" id="JAPFFF010000015">
    <property type="protein sequence ID" value="KAK8866507.1"/>
    <property type="molecule type" value="Genomic_DNA"/>
</dbReference>
<keyword evidence="4" id="KW-0808">Transferase</keyword>
<evidence type="ECO:0000256" key="1">
    <source>
        <dbReference type="ARBA" id="ARBA00004992"/>
    </source>
</evidence>
<keyword evidence="11" id="KW-1185">Reference proteome</keyword>
<comment type="caution">
    <text evidence="10">The sequence shown here is derived from an EMBL/GenBank/DDBJ whole genome shotgun (WGS) entry which is preliminary data.</text>
</comment>
<dbReference type="EC" id="2.7.4.9" evidence="3"/>
<accession>A0ABR2ING4</accession>
<dbReference type="InterPro" id="IPR027417">
    <property type="entry name" value="P-loop_NTPase"/>
</dbReference>
<dbReference type="PANTHER" id="PTHR10344">
    <property type="entry name" value="THYMIDYLATE KINASE"/>
    <property type="match status" value="1"/>
</dbReference>
<organism evidence="10 11">
    <name type="scientific">Tritrichomonas musculus</name>
    <dbReference type="NCBI Taxonomy" id="1915356"/>
    <lineage>
        <taxon>Eukaryota</taxon>
        <taxon>Metamonada</taxon>
        <taxon>Parabasalia</taxon>
        <taxon>Tritrichomonadida</taxon>
        <taxon>Tritrichomonadidae</taxon>
        <taxon>Tritrichomonas</taxon>
    </lineage>
</organism>
<gene>
    <name evidence="10" type="ORF">M9Y10_009471</name>
</gene>
<dbReference type="InterPro" id="IPR018095">
    <property type="entry name" value="Thymidylate_kin_CS"/>
</dbReference>
<evidence type="ECO:0000259" key="9">
    <source>
        <dbReference type="Pfam" id="PF02223"/>
    </source>
</evidence>
<dbReference type="InterPro" id="IPR018094">
    <property type="entry name" value="Thymidylate_kinase"/>
</dbReference>
<dbReference type="Pfam" id="PF02223">
    <property type="entry name" value="Thymidylate_kin"/>
    <property type="match status" value="1"/>
</dbReference>
<evidence type="ECO:0000256" key="8">
    <source>
        <dbReference type="ARBA" id="ARBA00022840"/>
    </source>
</evidence>
<evidence type="ECO:0000256" key="6">
    <source>
        <dbReference type="ARBA" id="ARBA00022741"/>
    </source>
</evidence>
<reference evidence="10 11" key="1">
    <citation type="submission" date="2024-04" db="EMBL/GenBank/DDBJ databases">
        <title>Tritrichomonas musculus Genome.</title>
        <authorList>
            <person name="Alves-Ferreira E."/>
            <person name="Grigg M."/>
            <person name="Lorenzi H."/>
            <person name="Galac M."/>
        </authorList>
    </citation>
    <scope>NUCLEOTIDE SEQUENCE [LARGE SCALE GENOMIC DNA]</scope>
    <source>
        <strain evidence="10 11">EAF2021</strain>
    </source>
</reference>
<dbReference type="PROSITE" id="PS01331">
    <property type="entry name" value="THYMIDYLATE_KINASE"/>
    <property type="match status" value="1"/>
</dbReference>